<dbReference type="Gene3D" id="3.40.720.10">
    <property type="entry name" value="Alkaline Phosphatase, subunit A"/>
    <property type="match status" value="1"/>
</dbReference>
<dbReference type="InterPro" id="IPR000917">
    <property type="entry name" value="Sulfatase_N"/>
</dbReference>
<name>A0ABS5EC88_9PROT</name>
<dbReference type="PANTHER" id="PTHR46615">
    <property type="entry name" value="ARYLSULFATASE K"/>
    <property type="match status" value="1"/>
</dbReference>
<protein>
    <submittedName>
        <fullName evidence="2">Sulfatase-like hydrolase/transferase</fullName>
    </submittedName>
</protein>
<dbReference type="Pfam" id="PF00884">
    <property type="entry name" value="Sulfatase"/>
    <property type="match status" value="1"/>
</dbReference>
<sequence>MTPANMLFIMSDEHNPRMLGCHGHPMVKTPHMDRLAAGGVRFSDASCNSPICVPSRASFATGRYVHQIRFWDNAIPYDGTVPTWHHRLRENGHEVTSIGKLHFRATDDDNGFVEEVLPMHVLNGVGMVSGLLRKDVRPGKATLKLATEAGPGDSSYQRYDDAITDAAVQWIKERADKRAGKPWALFVSLVCPHFPLIAREEWFNLYPEDQVPLPHRHERQEWPRHPFLDTLRIFQNYHEGFDSERKMRRAIAAYFGMISFLDHNIGRLMTALEEAGLMDSTRVVYTSDHGDNLGARGYWGKSNMYQDSVAVPMIMAGPGIPAGQVCHEPVTLVDGFPTILDCVGAPRHPDDADLPGNSLFDIANGLTHPRDVFSEYHASGAVTGAFMLRRGSLKYIHYTGMEPQLFDLRTDPGEEHDLARDPDYAGPRRECEQALRAILDPDAIDALAFRDQAARIEEVGGREKILAGGNYGYTPPPGTQPVYS</sequence>
<gene>
    <name evidence="2" type="ORF">GXW78_03085</name>
</gene>
<dbReference type="CDD" id="cd16037">
    <property type="entry name" value="sulfatase_like"/>
    <property type="match status" value="1"/>
</dbReference>
<evidence type="ECO:0000259" key="1">
    <source>
        <dbReference type="Pfam" id="PF00884"/>
    </source>
</evidence>
<dbReference type="Proteomes" id="UP000698752">
    <property type="component" value="Unassembled WGS sequence"/>
</dbReference>
<accession>A0ABS5EC88</accession>
<feature type="domain" description="Sulfatase N-terminal" evidence="1">
    <location>
        <begin position="5"/>
        <end position="344"/>
    </location>
</feature>
<evidence type="ECO:0000313" key="2">
    <source>
        <dbReference type="EMBL" id="MBR0648633.1"/>
    </source>
</evidence>
<proteinExistence type="predicted"/>
<reference evidence="3" key="1">
    <citation type="journal article" date="2021" name="Syst. Appl. Microbiol.">
        <title>Roseomonas hellenica sp. nov., isolated from roots of wild-growing Alkanna tinctoria.</title>
        <authorList>
            <person name="Rat A."/>
            <person name="Naranjo H.D."/>
            <person name="Lebbe L."/>
            <person name="Cnockaert M."/>
            <person name="Krigas N."/>
            <person name="Grigoriadou K."/>
            <person name="Maloupa E."/>
            <person name="Willems A."/>
        </authorList>
    </citation>
    <scope>NUCLEOTIDE SEQUENCE [LARGE SCALE GENOMIC DNA]</scope>
    <source>
        <strain evidence="3">LMG 31159</strain>
    </source>
</reference>
<dbReference type="PANTHER" id="PTHR46615:SF1">
    <property type="entry name" value="ARYLSULFATASE K"/>
    <property type="match status" value="1"/>
</dbReference>
<organism evidence="2 3">
    <name type="scientific">Neoroseomonas terrae</name>
    <dbReference type="NCBI Taxonomy" id="424799"/>
    <lineage>
        <taxon>Bacteria</taxon>
        <taxon>Pseudomonadati</taxon>
        <taxon>Pseudomonadota</taxon>
        <taxon>Alphaproteobacteria</taxon>
        <taxon>Acetobacterales</taxon>
        <taxon>Acetobacteraceae</taxon>
        <taxon>Neoroseomonas</taxon>
    </lineage>
</organism>
<dbReference type="InterPro" id="IPR051849">
    <property type="entry name" value="GAG-degrading_sulfatase"/>
</dbReference>
<evidence type="ECO:0000313" key="3">
    <source>
        <dbReference type="Proteomes" id="UP000698752"/>
    </source>
</evidence>
<dbReference type="EMBL" id="JAAEDI010000003">
    <property type="protein sequence ID" value="MBR0648633.1"/>
    <property type="molecule type" value="Genomic_DNA"/>
</dbReference>
<dbReference type="InterPro" id="IPR017850">
    <property type="entry name" value="Alkaline_phosphatase_core_sf"/>
</dbReference>
<comment type="caution">
    <text evidence="2">The sequence shown here is derived from an EMBL/GenBank/DDBJ whole genome shotgun (WGS) entry which is preliminary data.</text>
</comment>
<dbReference type="SUPFAM" id="SSF53649">
    <property type="entry name" value="Alkaline phosphatase-like"/>
    <property type="match status" value="1"/>
</dbReference>
<keyword evidence="3" id="KW-1185">Reference proteome</keyword>
<dbReference type="RefSeq" id="WP_211865971.1">
    <property type="nucleotide sequence ID" value="NZ_JAAEDI010000003.1"/>
</dbReference>